<feature type="compositionally biased region" description="Basic and acidic residues" evidence="7">
    <location>
        <begin position="495"/>
        <end position="507"/>
    </location>
</feature>
<dbReference type="GO" id="GO:0006400">
    <property type="term" value="P:tRNA modification"/>
    <property type="evidence" value="ECO:0007669"/>
    <property type="project" value="TreeGrafter"/>
</dbReference>
<evidence type="ECO:0000256" key="3">
    <source>
        <dbReference type="ARBA" id="ARBA00022741"/>
    </source>
</evidence>
<dbReference type="InterPro" id="IPR018022">
    <property type="entry name" value="IPT"/>
</dbReference>
<evidence type="ECO:0000256" key="6">
    <source>
        <dbReference type="RuleBase" id="RU003785"/>
    </source>
</evidence>
<dbReference type="Proteomes" id="UP000803884">
    <property type="component" value="Unassembled WGS sequence"/>
</dbReference>
<keyword evidence="2 6" id="KW-0808">Transferase</keyword>
<evidence type="ECO:0000256" key="5">
    <source>
        <dbReference type="RuleBase" id="RU003783"/>
    </source>
</evidence>
<gene>
    <name evidence="9" type="ORF">WHR41_09063</name>
</gene>
<dbReference type="Gene3D" id="3.30.160.60">
    <property type="entry name" value="Classic Zinc Finger"/>
    <property type="match status" value="1"/>
</dbReference>
<evidence type="ECO:0000259" key="8">
    <source>
        <dbReference type="Pfam" id="PF12874"/>
    </source>
</evidence>
<evidence type="ECO:0000313" key="9">
    <source>
        <dbReference type="EMBL" id="KAL1582174.1"/>
    </source>
</evidence>
<evidence type="ECO:0000313" key="10">
    <source>
        <dbReference type="Proteomes" id="UP000803884"/>
    </source>
</evidence>
<feature type="compositionally biased region" description="Basic and acidic residues" evidence="7">
    <location>
        <begin position="142"/>
        <end position="152"/>
    </location>
</feature>
<comment type="similarity">
    <text evidence="1 6">Belongs to the IPP transferase family.</text>
</comment>
<accession>A0AB34KAZ9</accession>
<dbReference type="InterPro" id="IPR013087">
    <property type="entry name" value="Znf_C2H2_type"/>
</dbReference>
<dbReference type="EC" id="2.5.1.75" evidence="5"/>
<keyword evidence="10" id="KW-1185">Reference proteome</keyword>
<dbReference type="Pfam" id="PF12874">
    <property type="entry name" value="zf-met"/>
    <property type="match status" value="1"/>
</dbReference>
<keyword evidence="3 6" id="KW-0547">Nucleotide-binding</keyword>
<evidence type="ECO:0000256" key="7">
    <source>
        <dbReference type="SAM" id="MobiDB-lite"/>
    </source>
</evidence>
<dbReference type="SUPFAM" id="SSF52540">
    <property type="entry name" value="P-loop containing nucleoside triphosphate hydrolases"/>
    <property type="match status" value="2"/>
</dbReference>
<keyword evidence="5" id="KW-0819">tRNA processing</keyword>
<keyword evidence="4 6" id="KW-0067">ATP-binding</keyword>
<sequence length="507" mass="57137">MLRSLIRHTRPKIMGPQSKRLPLVAVVGATGTGKSDLAVSLAQRFNGEVINGDAMQLYEGLPIITNKISVEERKGIPHHLLGSIGIDEPTWVVGTFVKHALATVEEIRSRGKVPILVGGTHYYTQSLLFRDRLTEAEEQTGGEERKEADNKDGAQGPGEDLEDKFPILKESTDKLHERLRDVDPIMADRWHPNDRRKIQRSLVIYLQTGRKASDIYAEQRLANAKQNGDSTDGVEESGLRFPTLLFWIHAETETLRTRLDSRVDKMLSQGLLDEVNQLFDHTEAKSIEGKPVDETRGIWVSIGYKEFKTYITAQRSGTTSDSELEKLKGDAVERTKASTRQYAKRQIRWIRIKLLHALAAANADRSMYLLDGSNVSQFSGSVVDSAIELTAAFLSESSMPDPKTLSDVAARLLTPEQSHDLAATPQKWIKRICELCGVTCMTEKQWEAHTRSRSHRRVVSNKRKREDSERDRKEETPAQELVNVLEQQVRGGTLDAERDNEDKEPQR</sequence>
<dbReference type="Pfam" id="PF01715">
    <property type="entry name" value="IPPT"/>
    <property type="match status" value="1"/>
</dbReference>
<feature type="region of interest" description="Disordered" evidence="7">
    <location>
        <begin position="446"/>
        <end position="507"/>
    </location>
</feature>
<evidence type="ECO:0000256" key="4">
    <source>
        <dbReference type="ARBA" id="ARBA00022840"/>
    </source>
</evidence>
<dbReference type="RefSeq" id="XP_069225281.1">
    <property type="nucleotide sequence ID" value="XM_069377667.1"/>
</dbReference>
<dbReference type="GO" id="GO:0005739">
    <property type="term" value="C:mitochondrion"/>
    <property type="evidence" value="ECO:0007669"/>
    <property type="project" value="TreeGrafter"/>
</dbReference>
<proteinExistence type="inferred from homology"/>
<dbReference type="PIRSF" id="PIRSF039110">
    <property type="entry name" value="IPP_transferase"/>
    <property type="match status" value="1"/>
</dbReference>
<dbReference type="PANTHER" id="PTHR11088:SF89">
    <property type="entry name" value="TRNA DIMETHYLALLYLTRANSFERASE"/>
    <property type="match status" value="1"/>
</dbReference>
<dbReference type="InterPro" id="IPR036236">
    <property type="entry name" value="Znf_C2H2_sf"/>
</dbReference>
<feature type="compositionally biased region" description="Basic and acidic residues" evidence="7">
    <location>
        <begin position="464"/>
        <end position="476"/>
    </location>
</feature>
<dbReference type="SUPFAM" id="SSF57667">
    <property type="entry name" value="beta-beta-alpha zinc fingers"/>
    <property type="match status" value="1"/>
</dbReference>
<comment type="catalytic activity">
    <reaction evidence="5">
        <text>adenosine(37) in tRNA + dimethylallyl diphosphate = N(6)-dimethylallyladenosine(37) in tRNA + diphosphate</text>
        <dbReference type="Rhea" id="RHEA:26482"/>
        <dbReference type="Rhea" id="RHEA-COMP:10162"/>
        <dbReference type="Rhea" id="RHEA-COMP:10375"/>
        <dbReference type="ChEBI" id="CHEBI:33019"/>
        <dbReference type="ChEBI" id="CHEBI:57623"/>
        <dbReference type="ChEBI" id="CHEBI:74411"/>
        <dbReference type="ChEBI" id="CHEBI:74415"/>
        <dbReference type="EC" id="2.5.1.75"/>
    </reaction>
</comment>
<comment type="caution">
    <text evidence="9">The sequence shown here is derived from an EMBL/GenBank/DDBJ whole genome shotgun (WGS) entry which is preliminary data.</text>
</comment>
<name>A0AB34KAZ9_9PEZI</name>
<dbReference type="InterPro" id="IPR030666">
    <property type="entry name" value="IPP_transferase_euk"/>
</dbReference>
<evidence type="ECO:0000256" key="2">
    <source>
        <dbReference type="ARBA" id="ARBA00022679"/>
    </source>
</evidence>
<protein>
    <recommendedName>
        <fullName evidence="5">tRNA dimethylallyltransferase</fullName>
        <ecNumber evidence="5">2.5.1.75</ecNumber>
    </recommendedName>
</protein>
<dbReference type="Gene3D" id="1.10.20.140">
    <property type="match status" value="1"/>
</dbReference>
<dbReference type="InterPro" id="IPR027417">
    <property type="entry name" value="P-loop_NTPase"/>
</dbReference>
<dbReference type="HAMAP" id="MF_00185">
    <property type="entry name" value="IPP_trans"/>
    <property type="match status" value="1"/>
</dbReference>
<dbReference type="NCBIfam" id="TIGR00174">
    <property type="entry name" value="miaA"/>
    <property type="match status" value="1"/>
</dbReference>
<dbReference type="GO" id="GO:0052381">
    <property type="term" value="F:tRNA dimethylallyltransferase activity"/>
    <property type="evidence" value="ECO:0007669"/>
    <property type="project" value="UniProtKB-EC"/>
</dbReference>
<dbReference type="PANTHER" id="PTHR11088">
    <property type="entry name" value="TRNA DIMETHYLALLYLTRANSFERASE"/>
    <property type="match status" value="1"/>
</dbReference>
<dbReference type="EMBL" id="JAAQHG020000061">
    <property type="protein sequence ID" value="KAL1582174.1"/>
    <property type="molecule type" value="Genomic_DNA"/>
</dbReference>
<dbReference type="InterPro" id="IPR039657">
    <property type="entry name" value="Dimethylallyltransferase"/>
</dbReference>
<evidence type="ECO:0000256" key="1">
    <source>
        <dbReference type="ARBA" id="ARBA00005842"/>
    </source>
</evidence>
<feature type="compositionally biased region" description="Basic residues" evidence="7">
    <location>
        <begin position="451"/>
        <end position="463"/>
    </location>
</feature>
<feature type="region of interest" description="Disordered" evidence="7">
    <location>
        <begin position="136"/>
        <end position="166"/>
    </location>
</feature>
<dbReference type="GO" id="GO:0005524">
    <property type="term" value="F:ATP binding"/>
    <property type="evidence" value="ECO:0007669"/>
    <property type="project" value="UniProtKB-KW"/>
</dbReference>
<reference evidence="9 10" key="1">
    <citation type="journal article" date="2020" name="Microbiol. Resour. Announc.">
        <title>Draft Genome Sequence of a Cladosporium Species Isolated from the Mesophotic Ascidian Didemnum maculosum.</title>
        <authorList>
            <person name="Gioti A."/>
            <person name="Siaperas R."/>
            <person name="Nikolaivits E."/>
            <person name="Le Goff G."/>
            <person name="Ouazzani J."/>
            <person name="Kotoulas G."/>
            <person name="Topakas E."/>
        </authorList>
    </citation>
    <scope>NUCLEOTIDE SEQUENCE [LARGE SCALE GENOMIC DNA]</scope>
    <source>
        <strain evidence="9 10">TM138-S3</strain>
    </source>
</reference>
<organism evidence="9 10">
    <name type="scientific">Cladosporium halotolerans</name>
    <dbReference type="NCBI Taxonomy" id="1052096"/>
    <lineage>
        <taxon>Eukaryota</taxon>
        <taxon>Fungi</taxon>
        <taxon>Dikarya</taxon>
        <taxon>Ascomycota</taxon>
        <taxon>Pezizomycotina</taxon>
        <taxon>Dothideomycetes</taxon>
        <taxon>Dothideomycetidae</taxon>
        <taxon>Cladosporiales</taxon>
        <taxon>Cladosporiaceae</taxon>
        <taxon>Cladosporium</taxon>
    </lineage>
</organism>
<dbReference type="AlphaFoldDB" id="A0AB34KAZ9"/>
<dbReference type="GeneID" id="96010505"/>
<dbReference type="Gene3D" id="3.40.50.300">
    <property type="entry name" value="P-loop containing nucleotide triphosphate hydrolases"/>
    <property type="match status" value="1"/>
</dbReference>
<feature type="domain" description="C2H2-type" evidence="8">
    <location>
        <begin position="432"/>
        <end position="455"/>
    </location>
</feature>